<dbReference type="GO" id="GO:0071897">
    <property type="term" value="P:DNA biosynthetic process"/>
    <property type="evidence" value="ECO:0007669"/>
    <property type="project" value="UniProtKB-KW"/>
</dbReference>
<reference evidence="17" key="1">
    <citation type="journal article" date="2014" name="Int. J. Syst. Evol. Microbiol.">
        <title>Complete genome sequence of Corynebacterium casei LMG S-19264T (=DSM 44701T), isolated from a smear-ripened cheese.</title>
        <authorList>
            <consortium name="US DOE Joint Genome Institute (JGI-PGF)"/>
            <person name="Walter F."/>
            <person name="Albersmeier A."/>
            <person name="Kalinowski J."/>
            <person name="Ruckert C."/>
        </authorList>
    </citation>
    <scope>NUCLEOTIDE SEQUENCE</scope>
    <source>
        <strain evidence="17">CGMCC 4.7312</strain>
    </source>
</reference>
<dbReference type="SUPFAM" id="SSF55608">
    <property type="entry name" value="Homing endonucleases"/>
    <property type="match status" value="1"/>
</dbReference>
<dbReference type="InterPro" id="IPR004042">
    <property type="entry name" value="Intein_endonuc_central"/>
</dbReference>
<keyword evidence="7 15" id="KW-0547">Nucleotide-binding</keyword>
<evidence type="ECO:0000256" key="1">
    <source>
        <dbReference type="ARBA" id="ARBA00001922"/>
    </source>
</evidence>
<evidence type="ECO:0000256" key="10">
    <source>
        <dbReference type="ARBA" id="ARBA00023002"/>
    </source>
</evidence>
<dbReference type="GO" id="GO:0031419">
    <property type="term" value="F:cobalamin binding"/>
    <property type="evidence" value="ECO:0007669"/>
    <property type="project" value="UniProtKB-KW"/>
</dbReference>
<dbReference type="CDD" id="cd00081">
    <property type="entry name" value="Hint"/>
    <property type="match status" value="1"/>
</dbReference>
<evidence type="ECO:0000256" key="14">
    <source>
        <dbReference type="ARBA" id="ARBA00047754"/>
    </source>
</evidence>
<dbReference type="InterPro" id="IPR050862">
    <property type="entry name" value="RdRp_reductase_class-2"/>
</dbReference>
<sequence>MHPYDEVAWERRDVVMTNWRDGSINFEQRGVEFPESWSVNAANIVTTKYFRGAVGTPEREWSLRQLIDRVVTTYRTAGEEYGYFASPADAEVFAHELTWMLLHQVFSFNSPVWFNVGTPSPQQVSACFILAVDDSMDSILDWYKEEGLIFKGGSGSGVNLSRIRSSRELLSSGGTASGPVSFMRGADASAGTIKSGGATRRAAKMVILDVDHPDIEEFVVTKAREEDKIRALRDAGFDMDLGGSDIVSVQYQNANNSVRVSDEFMTAVEKGGTFDLRGRLDGQTIETIDAQKLFRTISQAAWECADPGLQYDDTINDWHTCPETGRITASNPCSEYLHLDNSSCNLASLNLMKFLRADGGFEVEKFVKSVEFVITAMDISICFADFPTEKIGETTRAYRQLGIGYANLGALLMASGLPYDSEQGRSVAAAITSLMTGTAYRRSAELAGVVGAYDGYARNAEPHKRVMRKHAAANDEIKPSGTVATAIQREATKQWTQGNKVGDKFGWRNAQASVLAPTGCLTPDTLVTTDRGLMRLGEIGDVYGDRWQDLDMQVSTDEGARRATKFFVNGEEPTRRVVTGGGYSIQGTLAHRIKVVDPETGEWVWKRMADVTPGDLVPIQLGTLVGEPRRVPLPVLDQAYYAGDRRLYVPDHVDADLAELVGYFMGDGSLHAKGVRFCVADTDLDVVERLRVLGKGLFGLEPVVTAQVGYQEVTLQSVRLARWWQAAGFAKKLPHADHSGKGWLPRVPSALLETNDAVVYAAFLRGLFEADGSVTGGVPSISTSAESFAAEVRTLLLTLGMATTTRRTTSGMGSDMWQIRLRNMEHAVAFDEIVGFMSDRKNRLLVVEPKQAGNRDRIHLPAAMWDLLVPAGHELRDTVTQSLRKTGGVSRAVAMRLFAETGDDRLGQALGYLFETVEANEDGGIQPTYDLSVPENVTYVAGGFVSHNTIGLMMDCDTTGVEPDLALVKFKKLVGGGSMQIVNQTVPRALRSLGYPEEQVEAIVEHIADHGHVVDGPGLKPEHYPVFDCAMGERSIAPMGHVRMMAAVQPFISGAISKTVNMPEQATVEDVEKIYFEGWKLGLKALAIYRDNCKVGQPLSAAKKKVTEPATTVTAVEPVVEKVVEYRPVRKRLPKKRPSETISFSVGGAEGYLTASSYPDDGLGEVFLKMSKQGSTLAGVMDAFSVAISIGLQYGVPLETYVSKFTNMRFEPAGMTDDPDVRMAASVMDYIFRRLALDFLPYERRAELGIFTAKERAAQLQAEAEAEMNGTDLTAMAASAPVETRPEESKAGPVAQPAQELADVAAVKPAPPVGSSTELLEAVIGKAADAPLCFTCGTKMRPAGSCYVCEGCGSTSGCS</sequence>
<evidence type="ECO:0000256" key="8">
    <source>
        <dbReference type="ARBA" id="ARBA00022813"/>
    </source>
</evidence>
<dbReference type="InterPro" id="IPR036844">
    <property type="entry name" value="Hint_dom_sf"/>
</dbReference>
<evidence type="ECO:0000256" key="2">
    <source>
        <dbReference type="ARBA" id="ARBA00007405"/>
    </source>
</evidence>
<dbReference type="PRINTS" id="PR01183">
    <property type="entry name" value="RIBORDTASEM1"/>
</dbReference>
<evidence type="ECO:0000256" key="11">
    <source>
        <dbReference type="ARBA" id="ARBA00023157"/>
    </source>
</evidence>
<dbReference type="InterPro" id="IPR027434">
    <property type="entry name" value="Homing_endonucl"/>
</dbReference>
<comment type="catalytic activity">
    <reaction evidence="14 15">
        <text>a 2'-deoxyribonucleoside 5'-diphosphate + [thioredoxin]-disulfide + H2O = a ribonucleoside 5'-diphosphate + [thioredoxin]-dithiol</text>
        <dbReference type="Rhea" id="RHEA:23252"/>
        <dbReference type="Rhea" id="RHEA-COMP:10698"/>
        <dbReference type="Rhea" id="RHEA-COMP:10700"/>
        <dbReference type="ChEBI" id="CHEBI:15377"/>
        <dbReference type="ChEBI" id="CHEBI:29950"/>
        <dbReference type="ChEBI" id="CHEBI:50058"/>
        <dbReference type="ChEBI" id="CHEBI:57930"/>
        <dbReference type="ChEBI" id="CHEBI:73316"/>
        <dbReference type="EC" id="1.17.4.1"/>
    </reaction>
</comment>
<dbReference type="CDD" id="cd02888">
    <property type="entry name" value="RNR_II_dimer"/>
    <property type="match status" value="1"/>
</dbReference>
<reference evidence="17" key="2">
    <citation type="submission" date="2020-09" db="EMBL/GenBank/DDBJ databases">
        <authorList>
            <person name="Sun Q."/>
            <person name="Zhou Y."/>
        </authorList>
    </citation>
    <scope>NUCLEOTIDE SEQUENCE</scope>
    <source>
        <strain evidence="17">CGMCC 4.7312</strain>
    </source>
</reference>
<dbReference type="SMART" id="SM00306">
    <property type="entry name" value="HintN"/>
    <property type="match status" value="1"/>
</dbReference>
<dbReference type="NCBIfam" id="TIGR01443">
    <property type="entry name" value="intein_Cterm"/>
    <property type="match status" value="1"/>
</dbReference>
<dbReference type="PANTHER" id="PTHR43371:SF1">
    <property type="entry name" value="RIBONUCLEOSIDE-DIPHOSPHATE REDUCTASE"/>
    <property type="match status" value="1"/>
</dbReference>
<evidence type="ECO:0000313" key="17">
    <source>
        <dbReference type="EMBL" id="GGM34605.1"/>
    </source>
</evidence>
<dbReference type="EMBL" id="BMNB01000007">
    <property type="protein sequence ID" value="GGM34605.1"/>
    <property type="molecule type" value="Genomic_DNA"/>
</dbReference>
<dbReference type="GO" id="GO:0004519">
    <property type="term" value="F:endonuclease activity"/>
    <property type="evidence" value="ECO:0007669"/>
    <property type="project" value="InterPro"/>
</dbReference>
<dbReference type="NCBIfam" id="TIGR02504">
    <property type="entry name" value="NrdJ_Z"/>
    <property type="match status" value="1"/>
</dbReference>
<keyword evidence="6 15" id="KW-0237">DNA synthesis</keyword>
<dbReference type="Gene3D" id="3.20.70.20">
    <property type="match status" value="2"/>
</dbReference>
<proteinExistence type="inferred from homology"/>
<accession>A0A917TRU2</accession>
<organism evidence="17 18">
    <name type="scientific">Micromonospora sonchi</name>
    <dbReference type="NCBI Taxonomy" id="1763543"/>
    <lineage>
        <taxon>Bacteria</taxon>
        <taxon>Bacillati</taxon>
        <taxon>Actinomycetota</taxon>
        <taxon>Actinomycetes</taxon>
        <taxon>Micromonosporales</taxon>
        <taxon>Micromonosporaceae</taxon>
        <taxon>Micromonospora</taxon>
    </lineage>
</organism>
<dbReference type="EC" id="1.17.4.1" evidence="3 15"/>
<keyword evidence="12 15" id="KW-0170">Cobalt</keyword>
<name>A0A917TRU2_9ACTN</name>
<gene>
    <name evidence="17" type="ORF">GCM10011608_18870</name>
</gene>
<dbReference type="PROSITE" id="PS50818">
    <property type="entry name" value="INTEIN_C_TER"/>
    <property type="match status" value="1"/>
</dbReference>
<dbReference type="Pfam" id="PF02867">
    <property type="entry name" value="Ribonuc_red_lgC"/>
    <property type="match status" value="2"/>
</dbReference>
<comment type="similarity">
    <text evidence="2 15">Belongs to the ribonucleoside diphosphate reductase class-2 family.</text>
</comment>
<dbReference type="SUPFAM" id="SSF51998">
    <property type="entry name" value="PFL-like glycyl radical enzymes"/>
    <property type="match status" value="2"/>
</dbReference>
<evidence type="ECO:0000313" key="18">
    <source>
        <dbReference type="Proteomes" id="UP000608890"/>
    </source>
</evidence>
<evidence type="ECO:0000256" key="5">
    <source>
        <dbReference type="ARBA" id="ARBA00022628"/>
    </source>
</evidence>
<comment type="cofactor">
    <cofactor evidence="1 15">
        <name>adenosylcob(III)alamin</name>
        <dbReference type="ChEBI" id="CHEBI:18408"/>
    </cofactor>
</comment>
<feature type="domain" description="DOD-type homing endonuclease" evidence="16">
    <location>
        <begin position="660"/>
        <end position="801"/>
    </location>
</feature>
<evidence type="ECO:0000256" key="13">
    <source>
        <dbReference type="ARBA" id="ARBA00025437"/>
    </source>
</evidence>
<keyword evidence="18" id="KW-1185">Reference proteome</keyword>
<evidence type="ECO:0000259" key="16">
    <source>
        <dbReference type="PROSITE" id="PS50819"/>
    </source>
</evidence>
<dbReference type="InterPro" id="IPR030934">
    <property type="entry name" value="Intein_C"/>
</dbReference>
<dbReference type="InterPro" id="IPR006141">
    <property type="entry name" value="Intein_N"/>
</dbReference>
<dbReference type="InterPro" id="IPR000788">
    <property type="entry name" value="RNR_lg_C"/>
</dbReference>
<dbReference type="InterPro" id="IPR024434">
    <property type="entry name" value="TSCPD_dom"/>
</dbReference>
<keyword evidence="8" id="KW-0068">Autocatalytic cleavage</keyword>
<keyword evidence="9" id="KW-0651">Protein splicing</keyword>
<dbReference type="InterPro" id="IPR004860">
    <property type="entry name" value="LAGLIDADG_dom"/>
</dbReference>
<evidence type="ECO:0000256" key="15">
    <source>
        <dbReference type="RuleBase" id="RU364064"/>
    </source>
</evidence>
<dbReference type="PANTHER" id="PTHR43371">
    <property type="entry name" value="VITAMIN B12-DEPENDENT RIBONUCLEOTIDE REDUCTASE"/>
    <property type="match status" value="1"/>
</dbReference>
<dbReference type="PRINTS" id="PR00379">
    <property type="entry name" value="INTEIN"/>
</dbReference>
<dbReference type="Gene3D" id="3.10.28.10">
    <property type="entry name" value="Homing endonucleases"/>
    <property type="match status" value="1"/>
</dbReference>
<dbReference type="GO" id="GO:0004748">
    <property type="term" value="F:ribonucleoside-diphosphate reductase activity, thioredoxin disulfide as acceptor"/>
    <property type="evidence" value="ECO:0007669"/>
    <property type="project" value="UniProtKB-EC"/>
</dbReference>
<comment type="caution">
    <text evidence="17">The sequence shown here is derived from an EMBL/GenBank/DDBJ whole genome shotgun (WGS) entry which is preliminary data.</text>
</comment>
<dbReference type="GO" id="GO:0050897">
    <property type="term" value="F:cobalt ion binding"/>
    <property type="evidence" value="ECO:0007669"/>
    <property type="project" value="InterPro"/>
</dbReference>
<comment type="function">
    <text evidence="13 15">Catalyzes the reduction of ribonucleotides to deoxyribonucleotides. May function to provide a pool of deoxyribonucleotide precursors for DNA repair during oxygen limitation and/or for immediate growth after restoration of oxygen.</text>
</comment>
<dbReference type="InterPro" id="IPR006142">
    <property type="entry name" value="INTEIN"/>
</dbReference>
<keyword evidence="5 15" id="KW-0846">Cobalamin</keyword>
<dbReference type="InterPro" id="IPR013344">
    <property type="entry name" value="RNR_NrdJ/NrdZ"/>
</dbReference>
<dbReference type="GO" id="GO:0000166">
    <property type="term" value="F:nucleotide binding"/>
    <property type="evidence" value="ECO:0007669"/>
    <property type="project" value="UniProtKB-KW"/>
</dbReference>
<dbReference type="Pfam" id="PF12637">
    <property type="entry name" value="TSCPD"/>
    <property type="match status" value="1"/>
</dbReference>
<evidence type="ECO:0000256" key="12">
    <source>
        <dbReference type="ARBA" id="ARBA00023285"/>
    </source>
</evidence>
<keyword evidence="11" id="KW-1015">Disulfide bond</keyword>
<evidence type="ECO:0000256" key="6">
    <source>
        <dbReference type="ARBA" id="ARBA00022634"/>
    </source>
</evidence>
<evidence type="ECO:0000256" key="7">
    <source>
        <dbReference type="ARBA" id="ARBA00022741"/>
    </source>
</evidence>
<dbReference type="NCBIfam" id="NF005122">
    <property type="entry name" value="PRK06556.1"/>
    <property type="match status" value="1"/>
</dbReference>
<keyword evidence="10 15" id="KW-0560">Oxidoreductase</keyword>
<dbReference type="PROSITE" id="PS50817">
    <property type="entry name" value="INTEIN_N_TER"/>
    <property type="match status" value="1"/>
</dbReference>
<dbReference type="Pfam" id="PF14528">
    <property type="entry name" value="LAGLIDADG_3"/>
    <property type="match status" value="1"/>
</dbReference>
<dbReference type="InterPro" id="IPR013678">
    <property type="entry name" value="RNR_2_N"/>
</dbReference>
<dbReference type="PROSITE" id="PS50819">
    <property type="entry name" value="INTEIN_ENDONUCLEASE"/>
    <property type="match status" value="1"/>
</dbReference>
<evidence type="ECO:0000256" key="4">
    <source>
        <dbReference type="ARBA" id="ARBA00014409"/>
    </source>
</evidence>
<dbReference type="InterPro" id="IPR003587">
    <property type="entry name" value="Hint_dom_N"/>
</dbReference>
<dbReference type="GO" id="GO:0016539">
    <property type="term" value="P:intein-mediated protein splicing"/>
    <property type="evidence" value="ECO:0007669"/>
    <property type="project" value="InterPro"/>
</dbReference>
<dbReference type="Pfam" id="PF08471">
    <property type="entry name" value="Ribonuc_red_2_N"/>
    <property type="match status" value="1"/>
</dbReference>
<evidence type="ECO:0000256" key="9">
    <source>
        <dbReference type="ARBA" id="ARBA00023000"/>
    </source>
</evidence>
<dbReference type="Gene3D" id="2.170.16.10">
    <property type="entry name" value="Hedgehog/Intein (Hint) domain"/>
    <property type="match status" value="2"/>
</dbReference>
<dbReference type="SUPFAM" id="SSF51294">
    <property type="entry name" value="Hedgehog/intein (Hint) domain"/>
    <property type="match status" value="1"/>
</dbReference>
<dbReference type="Proteomes" id="UP000608890">
    <property type="component" value="Unassembled WGS sequence"/>
</dbReference>
<evidence type="ECO:0000256" key="3">
    <source>
        <dbReference type="ARBA" id="ARBA00012274"/>
    </source>
</evidence>
<protein>
    <recommendedName>
        <fullName evidence="4 15">Vitamin B12-dependent ribonucleotide reductase</fullName>
        <ecNumber evidence="3 15">1.17.4.1</ecNumber>
    </recommendedName>
</protein>